<reference evidence="2" key="1">
    <citation type="submission" date="2021-07" db="EMBL/GenBank/DDBJ databases">
        <title>Complete genome sequence of Crassaminicella sp. 143-21, isolated from a deep-sea hydrothermal vent.</title>
        <authorList>
            <person name="Li X."/>
        </authorList>
    </citation>
    <scope>NUCLEOTIDE SEQUENCE</scope>
    <source>
        <strain evidence="2">143-21</strain>
    </source>
</reference>
<feature type="domain" description="HTH-like" evidence="1">
    <location>
        <begin position="26"/>
        <end position="71"/>
    </location>
</feature>
<name>A0ABX8RBM8_9CLOT</name>
<keyword evidence="3" id="KW-1185">Reference proteome</keyword>
<evidence type="ECO:0000313" key="3">
    <source>
        <dbReference type="Proteomes" id="UP000886818"/>
    </source>
</evidence>
<protein>
    <submittedName>
        <fullName evidence="2">IS3 family transposase</fullName>
    </submittedName>
</protein>
<dbReference type="RefSeq" id="WP_218283158.1">
    <property type="nucleotide sequence ID" value="NZ_CP078093.1"/>
</dbReference>
<dbReference type="PANTHER" id="PTHR46889:SF4">
    <property type="entry name" value="TRANSPOSASE INSO FOR INSERTION SEQUENCE ELEMENT IS911B-RELATED"/>
    <property type="match status" value="1"/>
</dbReference>
<organism evidence="2 3">
    <name type="scientific">Crassaminicella indica</name>
    <dbReference type="NCBI Taxonomy" id="2855394"/>
    <lineage>
        <taxon>Bacteria</taxon>
        <taxon>Bacillati</taxon>
        <taxon>Bacillota</taxon>
        <taxon>Clostridia</taxon>
        <taxon>Eubacteriales</taxon>
        <taxon>Clostridiaceae</taxon>
        <taxon>Crassaminicella</taxon>
    </lineage>
</organism>
<sequence length="72" mass="8616">MCKVLKVYRSSYYKYLKKKSSNRELENKKIEKEILNIYKESRNRYGAPKINESLKTIGITISLKRTQLLMKN</sequence>
<accession>A0ABX8RBM8</accession>
<proteinExistence type="predicted"/>
<evidence type="ECO:0000313" key="2">
    <source>
        <dbReference type="EMBL" id="QXM06462.1"/>
    </source>
</evidence>
<dbReference type="Proteomes" id="UP000886818">
    <property type="component" value="Chromosome"/>
</dbReference>
<dbReference type="InterPro" id="IPR025948">
    <property type="entry name" value="HTH-like_dom"/>
</dbReference>
<dbReference type="Pfam" id="PF13276">
    <property type="entry name" value="HTH_21"/>
    <property type="match status" value="1"/>
</dbReference>
<dbReference type="InterPro" id="IPR050900">
    <property type="entry name" value="Transposase_IS3/IS150/IS904"/>
</dbReference>
<gene>
    <name evidence="2" type="ORF">KVH43_01430</name>
</gene>
<evidence type="ECO:0000259" key="1">
    <source>
        <dbReference type="Pfam" id="PF13276"/>
    </source>
</evidence>
<dbReference type="PANTHER" id="PTHR46889">
    <property type="entry name" value="TRANSPOSASE INSF FOR INSERTION SEQUENCE IS3B-RELATED"/>
    <property type="match status" value="1"/>
</dbReference>
<dbReference type="EMBL" id="CP078093">
    <property type="protein sequence ID" value="QXM06462.1"/>
    <property type="molecule type" value="Genomic_DNA"/>
</dbReference>